<dbReference type="EMBL" id="JSUQ01000020">
    <property type="protein sequence ID" value="KHQ51092.1"/>
    <property type="molecule type" value="Genomic_DNA"/>
</dbReference>
<dbReference type="SUPFAM" id="SSF47598">
    <property type="entry name" value="Ribbon-helix-helix"/>
    <property type="match status" value="1"/>
</dbReference>
<protein>
    <recommendedName>
        <fullName evidence="3">Arc-like DNA binding domain-containing protein</fullName>
    </recommendedName>
</protein>
<gene>
    <name evidence="1" type="ORF">OA50_04463</name>
</gene>
<name>A0A0B3RSV7_9RHOB</name>
<dbReference type="AlphaFoldDB" id="A0A0B3RSV7"/>
<reference evidence="1 2" key="1">
    <citation type="submission" date="2014-10" db="EMBL/GenBank/DDBJ databases">
        <title>Genome sequence of Ponticoccus sp. strain UMTAT08 isolated from clonal culture of toxic dinoflagellate Alexandrium tamiyavanichii.</title>
        <authorList>
            <person name="Gan H.Y."/>
            <person name="Muhd D.-D."/>
            <person name="Mohd Noor M.E."/>
            <person name="Yeong Y.S."/>
            <person name="Usup G."/>
        </authorList>
    </citation>
    <scope>NUCLEOTIDE SEQUENCE [LARGE SCALE GENOMIC DNA]</scope>
    <source>
        <strain evidence="1 2">UMTAT08</strain>
    </source>
</reference>
<evidence type="ECO:0000313" key="1">
    <source>
        <dbReference type="EMBL" id="KHQ51092.1"/>
    </source>
</evidence>
<proteinExistence type="predicted"/>
<dbReference type="InterPro" id="IPR010985">
    <property type="entry name" value="Ribbon_hlx_hlx"/>
</dbReference>
<dbReference type="GO" id="GO:0006355">
    <property type="term" value="P:regulation of DNA-templated transcription"/>
    <property type="evidence" value="ECO:0007669"/>
    <property type="project" value="InterPro"/>
</dbReference>
<accession>A0A0B3RSV7</accession>
<dbReference type="Gene3D" id="1.10.1220.10">
    <property type="entry name" value="Met repressor-like"/>
    <property type="match status" value="1"/>
</dbReference>
<evidence type="ECO:0008006" key="3">
    <source>
        <dbReference type="Google" id="ProtNLM"/>
    </source>
</evidence>
<organism evidence="1 2">
    <name type="scientific">Mameliella alba</name>
    <dbReference type="NCBI Taxonomy" id="561184"/>
    <lineage>
        <taxon>Bacteria</taxon>
        <taxon>Pseudomonadati</taxon>
        <taxon>Pseudomonadota</taxon>
        <taxon>Alphaproteobacteria</taxon>
        <taxon>Rhodobacterales</taxon>
        <taxon>Roseobacteraceae</taxon>
        <taxon>Mameliella</taxon>
    </lineage>
</organism>
<comment type="caution">
    <text evidence="1">The sequence shown here is derived from an EMBL/GenBank/DDBJ whole genome shotgun (WGS) entry which is preliminary data.</text>
</comment>
<dbReference type="RefSeq" id="WP_223306286.1">
    <property type="nucleotide sequence ID" value="NZ_JSUQ01000020.1"/>
</dbReference>
<dbReference type="InterPro" id="IPR013321">
    <property type="entry name" value="Arc_rbn_hlx_hlx"/>
</dbReference>
<dbReference type="Proteomes" id="UP000030960">
    <property type="component" value="Unassembled WGS sequence"/>
</dbReference>
<evidence type="ECO:0000313" key="2">
    <source>
        <dbReference type="Proteomes" id="UP000030960"/>
    </source>
</evidence>
<keyword evidence="2" id="KW-1185">Reference proteome</keyword>
<sequence>MRIRIPEDVKAWVKREAARNVRSQTAQIVVILRNAMMAEEATAQK</sequence>